<evidence type="ECO:0000313" key="1">
    <source>
        <dbReference type="EMBL" id="MCF7569313.1"/>
    </source>
</evidence>
<name>A0AAE3EQZ4_9FLAO</name>
<proteinExistence type="predicted"/>
<reference evidence="1" key="1">
    <citation type="submission" date="2022-01" db="EMBL/GenBank/DDBJ databases">
        <title>Draft genome sequence of Sabulilitoribacter arenilitoris KCTC 52401.</title>
        <authorList>
            <person name="Oh J.-S."/>
        </authorList>
    </citation>
    <scope>NUCLEOTIDE SEQUENCE</scope>
    <source>
        <strain evidence="1">HMF6543</strain>
    </source>
</reference>
<keyword evidence="2" id="KW-1185">Reference proteome</keyword>
<keyword evidence="1" id="KW-0378">Hydrolase</keyword>
<dbReference type="GO" id="GO:0016787">
    <property type="term" value="F:hydrolase activity"/>
    <property type="evidence" value="ECO:0007669"/>
    <property type="project" value="UniProtKB-KW"/>
</dbReference>
<protein>
    <submittedName>
        <fullName evidence="1">Alpha/beta hydrolase</fullName>
    </submittedName>
</protein>
<dbReference type="Proteomes" id="UP001199795">
    <property type="component" value="Unassembled WGS sequence"/>
</dbReference>
<sequence length="102" mass="11885">MLNLKKEMHIIGGHSQGAKMASKFIYENLGLFKGLFSLETILSKRFRFYHTGYSKNQVLSRNGWISKCVSEVLENKNKLLSKYEPNINKSRKSFSIWIFGDY</sequence>
<accession>A0AAE3EQZ4</accession>
<gene>
    <name evidence="1" type="ORF">L3X37_13230</name>
</gene>
<evidence type="ECO:0000313" key="2">
    <source>
        <dbReference type="Proteomes" id="UP001199795"/>
    </source>
</evidence>
<organism evidence="1 2">
    <name type="scientific">Wocania arenilitoris</name>
    <dbReference type="NCBI Taxonomy" id="2044858"/>
    <lineage>
        <taxon>Bacteria</taxon>
        <taxon>Pseudomonadati</taxon>
        <taxon>Bacteroidota</taxon>
        <taxon>Flavobacteriia</taxon>
        <taxon>Flavobacteriales</taxon>
        <taxon>Flavobacteriaceae</taxon>
        <taxon>Wocania</taxon>
    </lineage>
</organism>
<dbReference type="EMBL" id="JAKKDU010000017">
    <property type="protein sequence ID" value="MCF7569313.1"/>
    <property type="molecule type" value="Genomic_DNA"/>
</dbReference>
<dbReference type="AlphaFoldDB" id="A0AAE3EQZ4"/>
<comment type="caution">
    <text evidence="1">The sequence shown here is derived from an EMBL/GenBank/DDBJ whole genome shotgun (WGS) entry which is preliminary data.</text>
</comment>
<dbReference type="RefSeq" id="WP_237240640.1">
    <property type="nucleotide sequence ID" value="NZ_JAKKDU010000017.1"/>
</dbReference>